<dbReference type="InterPro" id="IPR016195">
    <property type="entry name" value="Pol/histidinol_Pase-like"/>
</dbReference>
<evidence type="ECO:0000313" key="2">
    <source>
        <dbReference type="EMBL" id="MDE4908713.1"/>
    </source>
</evidence>
<sequence>MLQCDLHVHTNYSRDGESSVEACLKRAEERGLDAIAITDHDTTDGAVYAMKCDSPVLVIPGIEISTADGHLIALGITERIPADLGFVESVERAHAAGALCIIPHPYHKWRHGAALKMKSAIAMVDAVESFNSRYITGSANRKAARKAAQSGKPCVAGSDAHNARYVGYGITLIDAAPEVPAILEAIREGRCSIHGRMTPLRTYTRQSMRGAKRRISRRIHR</sequence>
<organism evidence="2 3">
    <name type="scientific">Methanogenium marinum</name>
    <dbReference type="NCBI Taxonomy" id="348610"/>
    <lineage>
        <taxon>Archaea</taxon>
        <taxon>Methanobacteriati</taxon>
        <taxon>Methanobacteriota</taxon>
        <taxon>Stenosarchaea group</taxon>
        <taxon>Methanomicrobia</taxon>
        <taxon>Methanomicrobiales</taxon>
        <taxon>Methanomicrobiaceae</taxon>
        <taxon>Methanogenium</taxon>
    </lineage>
</organism>
<dbReference type="AlphaFoldDB" id="A0A9Q4PYH4"/>
<dbReference type="Pfam" id="PF02811">
    <property type="entry name" value="PHP"/>
    <property type="match status" value="1"/>
</dbReference>
<proteinExistence type="predicted"/>
<keyword evidence="3" id="KW-1185">Reference proteome</keyword>
<evidence type="ECO:0000313" key="3">
    <source>
        <dbReference type="Proteomes" id="UP001143747"/>
    </source>
</evidence>
<feature type="domain" description="Polymerase/histidinol phosphatase N-terminal" evidence="1">
    <location>
        <begin position="4"/>
        <end position="68"/>
    </location>
</feature>
<name>A0A9Q4PYH4_9EURY</name>
<dbReference type="EMBL" id="JAKELO010000002">
    <property type="protein sequence ID" value="MDE4908713.1"/>
    <property type="molecule type" value="Genomic_DNA"/>
</dbReference>
<dbReference type="CDD" id="cd07432">
    <property type="entry name" value="PHP_HisPPase"/>
    <property type="match status" value="1"/>
</dbReference>
<gene>
    <name evidence="2" type="ORF">L0665_08855</name>
</gene>
<dbReference type="InterPro" id="IPR052018">
    <property type="entry name" value="PHP_domain"/>
</dbReference>
<dbReference type="GO" id="GO:0004534">
    <property type="term" value="F:5'-3' RNA exonuclease activity"/>
    <property type="evidence" value="ECO:0007669"/>
    <property type="project" value="TreeGrafter"/>
</dbReference>
<dbReference type="InterPro" id="IPR004013">
    <property type="entry name" value="PHP_dom"/>
</dbReference>
<dbReference type="Pfam" id="PF13263">
    <property type="entry name" value="PHP_C"/>
    <property type="match status" value="1"/>
</dbReference>
<accession>A0A9Q4PYH4</accession>
<dbReference type="InterPro" id="IPR003141">
    <property type="entry name" value="Pol/His_phosphatase_N"/>
</dbReference>
<reference evidence="2" key="1">
    <citation type="submission" date="2022-01" db="EMBL/GenBank/DDBJ databases">
        <title>Draft genome of Methanogenium marinum DSM 15558.</title>
        <authorList>
            <person name="Chen S.-C."/>
            <person name="You Y.-T."/>
        </authorList>
    </citation>
    <scope>NUCLEOTIDE SEQUENCE</scope>
    <source>
        <strain evidence="2">DSM 15558</strain>
    </source>
</reference>
<comment type="caution">
    <text evidence="2">The sequence shown here is derived from an EMBL/GenBank/DDBJ whole genome shotgun (WGS) entry which is preliminary data.</text>
</comment>
<dbReference type="Gene3D" id="3.20.20.140">
    <property type="entry name" value="Metal-dependent hydrolases"/>
    <property type="match status" value="1"/>
</dbReference>
<dbReference type="NCBIfam" id="NF038032">
    <property type="entry name" value="CehA_McbA_metalo"/>
    <property type="match status" value="1"/>
</dbReference>
<protein>
    <submittedName>
        <fullName evidence="2">PHP domain-containing protein</fullName>
    </submittedName>
</protein>
<dbReference type="Proteomes" id="UP001143747">
    <property type="component" value="Unassembled WGS sequence"/>
</dbReference>
<dbReference type="SUPFAM" id="SSF89550">
    <property type="entry name" value="PHP domain-like"/>
    <property type="match status" value="1"/>
</dbReference>
<dbReference type="SMART" id="SM00481">
    <property type="entry name" value="POLIIIAc"/>
    <property type="match status" value="1"/>
</dbReference>
<dbReference type="PANTHER" id="PTHR42924:SF3">
    <property type="entry name" value="POLYMERASE_HISTIDINOL PHOSPHATASE N-TERMINAL DOMAIN-CONTAINING PROTEIN"/>
    <property type="match status" value="1"/>
</dbReference>
<dbReference type="GO" id="GO:0035312">
    <property type="term" value="F:5'-3' DNA exonuclease activity"/>
    <property type="evidence" value="ECO:0007669"/>
    <property type="project" value="TreeGrafter"/>
</dbReference>
<dbReference type="PANTHER" id="PTHR42924">
    <property type="entry name" value="EXONUCLEASE"/>
    <property type="match status" value="1"/>
</dbReference>
<evidence type="ECO:0000259" key="1">
    <source>
        <dbReference type="SMART" id="SM00481"/>
    </source>
</evidence>